<name>A0ABW5ULU6_9BURK</name>
<dbReference type="Proteomes" id="UP001597463">
    <property type="component" value="Unassembled WGS sequence"/>
</dbReference>
<dbReference type="InterPro" id="IPR050832">
    <property type="entry name" value="Bact_Acetyltransf"/>
</dbReference>
<evidence type="ECO:0000256" key="2">
    <source>
        <dbReference type="ARBA" id="ARBA00023315"/>
    </source>
</evidence>
<dbReference type="EC" id="2.3.-.-" evidence="4"/>
<keyword evidence="2 4" id="KW-0012">Acyltransferase</keyword>
<evidence type="ECO:0000313" key="4">
    <source>
        <dbReference type="EMBL" id="MFD2754116.1"/>
    </source>
</evidence>
<dbReference type="Gene3D" id="3.40.630.30">
    <property type="match status" value="1"/>
</dbReference>
<dbReference type="InterPro" id="IPR000182">
    <property type="entry name" value="GNAT_dom"/>
</dbReference>
<feature type="domain" description="N-acetyltransferase" evidence="3">
    <location>
        <begin position="1"/>
        <end position="166"/>
    </location>
</feature>
<evidence type="ECO:0000259" key="3">
    <source>
        <dbReference type="PROSITE" id="PS51186"/>
    </source>
</evidence>
<keyword evidence="1 4" id="KW-0808">Transferase</keyword>
<proteinExistence type="predicted"/>
<dbReference type="PANTHER" id="PTHR43877:SF2">
    <property type="entry name" value="AMINOALKYLPHOSPHONATE N-ACETYLTRANSFERASE-RELATED"/>
    <property type="match status" value="1"/>
</dbReference>
<dbReference type="InterPro" id="IPR016181">
    <property type="entry name" value="Acyl_CoA_acyltransferase"/>
</dbReference>
<organism evidence="4 5">
    <name type="scientific">Comamonas terrae</name>
    <dbReference type="NCBI Taxonomy" id="673548"/>
    <lineage>
        <taxon>Bacteria</taxon>
        <taxon>Pseudomonadati</taxon>
        <taxon>Pseudomonadota</taxon>
        <taxon>Betaproteobacteria</taxon>
        <taxon>Burkholderiales</taxon>
        <taxon>Comamonadaceae</taxon>
        <taxon>Comamonas</taxon>
    </lineage>
</organism>
<evidence type="ECO:0000313" key="5">
    <source>
        <dbReference type="Proteomes" id="UP001597463"/>
    </source>
</evidence>
<sequence length="170" mass="18325">MHIRRLQAADLADYRTLRRQALLESPSAFSATPQTEQAVTDAQLLARFDSTPGQAMWGAWDGGRLCSTLGMYREQNAKLAHKATLFAMYVAPGACGRGIAGRLLQAAIEHGRSLGLRWLQLGVNADNGAALRLYENAGFAACGRMPEAIAVDGRFHDEILMALRLAPSAG</sequence>
<reference evidence="5" key="1">
    <citation type="journal article" date="2019" name="Int. J. Syst. Evol. Microbiol.">
        <title>The Global Catalogue of Microorganisms (GCM) 10K type strain sequencing project: providing services to taxonomists for standard genome sequencing and annotation.</title>
        <authorList>
            <consortium name="The Broad Institute Genomics Platform"/>
            <consortium name="The Broad Institute Genome Sequencing Center for Infectious Disease"/>
            <person name="Wu L."/>
            <person name="Ma J."/>
        </authorList>
    </citation>
    <scope>NUCLEOTIDE SEQUENCE [LARGE SCALE GENOMIC DNA]</scope>
    <source>
        <strain evidence="5">TISTR 1906</strain>
    </source>
</reference>
<dbReference type="RefSeq" id="WP_066469981.1">
    <property type="nucleotide sequence ID" value="NZ_BCNT01000001.1"/>
</dbReference>
<dbReference type="GO" id="GO:0016746">
    <property type="term" value="F:acyltransferase activity"/>
    <property type="evidence" value="ECO:0007669"/>
    <property type="project" value="UniProtKB-KW"/>
</dbReference>
<keyword evidence="5" id="KW-1185">Reference proteome</keyword>
<dbReference type="PROSITE" id="PS51186">
    <property type="entry name" value="GNAT"/>
    <property type="match status" value="1"/>
</dbReference>
<dbReference type="CDD" id="cd04301">
    <property type="entry name" value="NAT_SF"/>
    <property type="match status" value="1"/>
</dbReference>
<gene>
    <name evidence="4" type="ORF">ACFSW6_08455</name>
</gene>
<dbReference type="SUPFAM" id="SSF55729">
    <property type="entry name" value="Acyl-CoA N-acyltransferases (Nat)"/>
    <property type="match status" value="1"/>
</dbReference>
<accession>A0ABW5ULU6</accession>
<dbReference type="PANTHER" id="PTHR43877">
    <property type="entry name" value="AMINOALKYLPHOSPHONATE N-ACETYLTRANSFERASE-RELATED-RELATED"/>
    <property type="match status" value="1"/>
</dbReference>
<evidence type="ECO:0000256" key="1">
    <source>
        <dbReference type="ARBA" id="ARBA00022679"/>
    </source>
</evidence>
<dbReference type="EMBL" id="JBHUMV010000003">
    <property type="protein sequence ID" value="MFD2754116.1"/>
    <property type="molecule type" value="Genomic_DNA"/>
</dbReference>
<comment type="caution">
    <text evidence="4">The sequence shown here is derived from an EMBL/GenBank/DDBJ whole genome shotgun (WGS) entry which is preliminary data.</text>
</comment>
<dbReference type="Pfam" id="PF00583">
    <property type="entry name" value="Acetyltransf_1"/>
    <property type="match status" value="1"/>
</dbReference>
<protein>
    <submittedName>
        <fullName evidence="4">GNAT family N-acetyltransferase</fullName>
        <ecNumber evidence="4">2.3.-.-</ecNumber>
    </submittedName>
</protein>